<dbReference type="Pfam" id="PF01243">
    <property type="entry name" value="PNPOx_N"/>
    <property type="match status" value="1"/>
</dbReference>
<proteinExistence type="predicted"/>
<evidence type="ECO:0000313" key="3">
    <source>
        <dbReference type="EMBL" id="MEU3713370.1"/>
    </source>
</evidence>
<dbReference type="EMBL" id="JBEZVI010000024">
    <property type="protein sequence ID" value="MEU3713370.1"/>
    <property type="molecule type" value="Genomic_DNA"/>
</dbReference>
<evidence type="ECO:0000259" key="2">
    <source>
        <dbReference type="Pfam" id="PF01243"/>
    </source>
</evidence>
<dbReference type="NCBIfam" id="TIGR03618">
    <property type="entry name" value="Rv1155_F420"/>
    <property type="match status" value="1"/>
</dbReference>
<accession>A0ABV2Z5U4</accession>
<feature type="domain" description="Pyridoxamine 5'-phosphate oxidase N-terminal" evidence="2">
    <location>
        <begin position="6"/>
        <end position="133"/>
    </location>
</feature>
<dbReference type="SUPFAM" id="SSF50475">
    <property type="entry name" value="FMN-binding split barrel"/>
    <property type="match status" value="1"/>
</dbReference>
<dbReference type="Proteomes" id="UP001550853">
    <property type="component" value="Unassembled WGS sequence"/>
</dbReference>
<name>A0ABV2Z5U4_9ACTN</name>
<comment type="caution">
    <text evidence="3">The sequence shown here is derived from an EMBL/GenBank/DDBJ whole genome shotgun (WGS) entry which is preliminary data.</text>
</comment>
<evidence type="ECO:0000256" key="1">
    <source>
        <dbReference type="ARBA" id="ARBA00023002"/>
    </source>
</evidence>
<protein>
    <submittedName>
        <fullName evidence="3">PPOX class F420-dependent oxidoreductase</fullName>
    </submittedName>
</protein>
<keyword evidence="4" id="KW-1185">Reference proteome</keyword>
<dbReference type="InterPro" id="IPR019920">
    <property type="entry name" value="F420-binding_dom_put"/>
</dbReference>
<dbReference type="InterPro" id="IPR011576">
    <property type="entry name" value="Pyridox_Oxase_N"/>
</dbReference>
<dbReference type="Gene3D" id="2.30.110.10">
    <property type="entry name" value="Electron Transport, Fmn-binding Protein, Chain A"/>
    <property type="match status" value="1"/>
</dbReference>
<sequence>MTATFSDALKKLLDSPVVVTVATLQPDGSPQLSPVWVQRDGEELLISTTRGRRKARNLRRDPRVGVLVQPADAPESYAEIRGTVTFTTDEGRRMLDAVSRKYTGKDFAEYAPESAAEGPEERVIIRITPHKVIERL</sequence>
<dbReference type="PANTHER" id="PTHR35176">
    <property type="entry name" value="HEME OXYGENASE HI_0854-RELATED"/>
    <property type="match status" value="1"/>
</dbReference>
<dbReference type="InterPro" id="IPR052019">
    <property type="entry name" value="F420H2_bilvrd_red/Heme_oxyg"/>
</dbReference>
<organism evidence="3 4">
    <name type="scientific">Streptomyces catenulae</name>
    <dbReference type="NCBI Taxonomy" id="66875"/>
    <lineage>
        <taxon>Bacteria</taxon>
        <taxon>Bacillati</taxon>
        <taxon>Actinomycetota</taxon>
        <taxon>Actinomycetes</taxon>
        <taxon>Kitasatosporales</taxon>
        <taxon>Streptomycetaceae</taxon>
        <taxon>Streptomyces</taxon>
    </lineage>
</organism>
<dbReference type="InterPro" id="IPR012349">
    <property type="entry name" value="Split_barrel_FMN-bd"/>
</dbReference>
<dbReference type="PANTHER" id="PTHR35176:SF6">
    <property type="entry name" value="HEME OXYGENASE HI_0854-RELATED"/>
    <property type="match status" value="1"/>
</dbReference>
<evidence type="ECO:0000313" key="4">
    <source>
        <dbReference type="Proteomes" id="UP001550853"/>
    </source>
</evidence>
<keyword evidence="1" id="KW-0560">Oxidoreductase</keyword>
<gene>
    <name evidence="3" type="ORF">AB0E61_25150</name>
</gene>
<reference evidence="3 4" key="1">
    <citation type="submission" date="2024-06" db="EMBL/GenBank/DDBJ databases">
        <title>The Natural Products Discovery Center: Release of the First 8490 Sequenced Strains for Exploring Actinobacteria Biosynthetic Diversity.</title>
        <authorList>
            <person name="Kalkreuter E."/>
            <person name="Kautsar S.A."/>
            <person name="Yang D."/>
            <person name="Bader C.D."/>
            <person name="Teijaro C.N."/>
            <person name="Fluegel L."/>
            <person name="Davis C.M."/>
            <person name="Simpson J.R."/>
            <person name="Lauterbach L."/>
            <person name="Steele A.D."/>
            <person name="Gui C."/>
            <person name="Meng S."/>
            <person name="Li G."/>
            <person name="Viehrig K."/>
            <person name="Ye F."/>
            <person name="Su P."/>
            <person name="Kiefer A.F."/>
            <person name="Nichols A."/>
            <person name="Cepeda A.J."/>
            <person name="Yan W."/>
            <person name="Fan B."/>
            <person name="Jiang Y."/>
            <person name="Adhikari A."/>
            <person name="Zheng C.-J."/>
            <person name="Schuster L."/>
            <person name="Cowan T.M."/>
            <person name="Smanski M.J."/>
            <person name="Chevrette M.G."/>
            <person name="De Carvalho L.P.S."/>
            <person name="Shen B."/>
        </authorList>
    </citation>
    <scope>NUCLEOTIDE SEQUENCE [LARGE SCALE GENOMIC DNA]</scope>
    <source>
        <strain evidence="3 4">NPDC033039</strain>
    </source>
</reference>
<dbReference type="RefSeq" id="WP_030288817.1">
    <property type="nucleotide sequence ID" value="NZ_JBEZVI010000024.1"/>
</dbReference>